<keyword evidence="1" id="KW-0472">Membrane</keyword>
<evidence type="ECO:0000313" key="3">
    <source>
        <dbReference type="EMBL" id="KAL2808391.1"/>
    </source>
</evidence>
<organism evidence="3 4">
    <name type="scientific">Aspergillus granulosus</name>
    <dbReference type="NCBI Taxonomy" id="176169"/>
    <lineage>
        <taxon>Eukaryota</taxon>
        <taxon>Fungi</taxon>
        <taxon>Dikarya</taxon>
        <taxon>Ascomycota</taxon>
        <taxon>Pezizomycotina</taxon>
        <taxon>Eurotiomycetes</taxon>
        <taxon>Eurotiomycetidae</taxon>
        <taxon>Eurotiales</taxon>
        <taxon>Aspergillaceae</taxon>
        <taxon>Aspergillus</taxon>
        <taxon>Aspergillus subgen. Nidulantes</taxon>
    </lineage>
</organism>
<evidence type="ECO:0000259" key="2">
    <source>
        <dbReference type="Pfam" id="PF24803"/>
    </source>
</evidence>
<protein>
    <recommendedName>
        <fullName evidence="2">DUF7704 domain-containing protein</fullName>
    </recommendedName>
</protein>
<dbReference type="PANTHER" id="PTHR37019">
    <property type="entry name" value="CHROMOSOME 1, WHOLE GENOME SHOTGUN SEQUENCE"/>
    <property type="match status" value="1"/>
</dbReference>
<comment type="caution">
    <text evidence="3">The sequence shown here is derived from an EMBL/GenBank/DDBJ whole genome shotgun (WGS) entry which is preliminary data.</text>
</comment>
<keyword evidence="1" id="KW-0812">Transmembrane</keyword>
<feature type="domain" description="DUF7704" evidence="2">
    <location>
        <begin position="4"/>
        <end position="150"/>
    </location>
</feature>
<dbReference type="Pfam" id="PF24803">
    <property type="entry name" value="DUF7704"/>
    <property type="match status" value="1"/>
</dbReference>
<name>A0ABR4GZ02_9EURO</name>
<reference evidence="3 4" key="1">
    <citation type="submission" date="2024-07" db="EMBL/GenBank/DDBJ databases">
        <title>Section-level genome sequencing and comparative genomics of Aspergillus sections Usti and Cavernicolus.</title>
        <authorList>
            <consortium name="Lawrence Berkeley National Laboratory"/>
            <person name="Nybo J.L."/>
            <person name="Vesth T.C."/>
            <person name="Theobald S."/>
            <person name="Frisvad J.C."/>
            <person name="Larsen T.O."/>
            <person name="Kjaerboelling I."/>
            <person name="Rothschild-Mancinelli K."/>
            <person name="Lyhne E.K."/>
            <person name="Kogle M.E."/>
            <person name="Barry K."/>
            <person name="Clum A."/>
            <person name="Na H."/>
            <person name="Ledsgaard L."/>
            <person name="Lin J."/>
            <person name="Lipzen A."/>
            <person name="Kuo A."/>
            <person name="Riley R."/>
            <person name="Mondo S."/>
            <person name="Labutti K."/>
            <person name="Haridas S."/>
            <person name="Pangalinan J."/>
            <person name="Salamov A.A."/>
            <person name="Simmons B.A."/>
            <person name="Magnuson J.K."/>
            <person name="Chen J."/>
            <person name="Drula E."/>
            <person name="Henrissat B."/>
            <person name="Wiebenga A."/>
            <person name="Lubbers R.J."/>
            <person name="Gomes A.C."/>
            <person name="Makela M.R."/>
            <person name="Stajich J."/>
            <person name="Grigoriev I.V."/>
            <person name="Mortensen U.H."/>
            <person name="De Vries R.P."/>
            <person name="Baker S.E."/>
            <person name="Andersen M.R."/>
        </authorList>
    </citation>
    <scope>NUCLEOTIDE SEQUENCE [LARGE SCALE GENOMIC DNA]</scope>
    <source>
        <strain evidence="3 4">CBS 588.65</strain>
    </source>
</reference>
<keyword evidence="4" id="KW-1185">Reference proteome</keyword>
<feature type="transmembrane region" description="Helical" evidence="1">
    <location>
        <begin position="12"/>
        <end position="31"/>
    </location>
</feature>
<feature type="transmembrane region" description="Helical" evidence="1">
    <location>
        <begin position="132"/>
        <end position="152"/>
    </location>
</feature>
<feature type="transmembrane region" description="Helical" evidence="1">
    <location>
        <begin position="62"/>
        <end position="81"/>
    </location>
</feature>
<sequence>MFTTIFPTWPHILFAVVEPLTLIGGWLFPILNSQGFISGQIPANTPFSKPEEVHIHPASFALAYQLANLYGLLAILGAGVVHATSEPKVLRNYLVALAIADVGHIYVTYLAMGWDIFFDVAGWNALTWGNVGVTGFLFVNRLLYFTGVFGYAQSPTREEGMMKKRV</sequence>
<proteinExistence type="predicted"/>
<evidence type="ECO:0000313" key="4">
    <source>
        <dbReference type="Proteomes" id="UP001610334"/>
    </source>
</evidence>
<dbReference type="PANTHER" id="PTHR37019:SF2">
    <property type="entry name" value="EXPERA DOMAIN-CONTAINING PROTEIN"/>
    <property type="match status" value="1"/>
</dbReference>
<feature type="transmembrane region" description="Helical" evidence="1">
    <location>
        <begin position="93"/>
        <end position="112"/>
    </location>
</feature>
<gene>
    <name evidence="3" type="ORF">BJX63DRAFT_424620</name>
</gene>
<evidence type="ECO:0000256" key="1">
    <source>
        <dbReference type="SAM" id="Phobius"/>
    </source>
</evidence>
<dbReference type="Proteomes" id="UP001610334">
    <property type="component" value="Unassembled WGS sequence"/>
</dbReference>
<keyword evidence="1" id="KW-1133">Transmembrane helix</keyword>
<dbReference type="InterPro" id="IPR056121">
    <property type="entry name" value="DUF7704"/>
</dbReference>
<accession>A0ABR4GZ02</accession>
<dbReference type="EMBL" id="JBFXLT010000113">
    <property type="protein sequence ID" value="KAL2808391.1"/>
    <property type="molecule type" value="Genomic_DNA"/>
</dbReference>